<proteinExistence type="predicted"/>
<feature type="transmembrane region" description="Helical" evidence="5">
    <location>
        <begin position="6"/>
        <end position="22"/>
    </location>
</feature>
<evidence type="ECO:0000256" key="3">
    <source>
        <dbReference type="ARBA" id="ARBA00022989"/>
    </source>
</evidence>
<keyword evidence="4 5" id="KW-0472">Membrane</keyword>
<keyword evidence="2 5" id="KW-0812">Transmembrane</keyword>
<evidence type="ECO:0000256" key="1">
    <source>
        <dbReference type="ARBA" id="ARBA00004141"/>
    </source>
</evidence>
<dbReference type="AlphaFoldDB" id="A0A5P2G3C4"/>
<protein>
    <submittedName>
        <fullName evidence="6">DoxX family protein</fullName>
    </submittedName>
</protein>
<feature type="transmembrane region" description="Helical" evidence="5">
    <location>
        <begin position="100"/>
        <end position="117"/>
    </location>
</feature>
<evidence type="ECO:0000256" key="4">
    <source>
        <dbReference type="ARBA" id="ARBA00023136"/>
    </source>
</evidence>
<organism evidence="6 7">
    <name type="scientific">Rhizosphaericola mali</name>
    <dbReference type="NCBI Taxonomy" id="2545455"/>
    <lineage>
        <taxon>Bacteria</taxon>
        <taxon>Pseudomonadati</taxon>
        <taxon>Bacteroidota</taxon>
        <taxon>Chitinophagia</taxon>
        <taxon>Chitinophagales</taxon>
        <taxon>Chitinophagaceae</taxon>
        <taxon>Rhizosphaericola</taxon>
    </lineage>
</organism>
<sequence length="122" mass="13852">MLDILSWILQIIIALFFIKPALDNMRLSATILIERHQLKPGNSVVINRLLGIFQLLGVFGLILPKLLQIYPILTPISAIGFFIMMTGAVFVHKNDQNKKLLMIVLSIAIISFLVFVLNKQYF</sequence>
<evidence type="ECO:0000256" key="2">
    <source>
        <dbReference type="ARBA" id="ARBA00022692"/>
    </source>
</evidence>
<comment type="subcellular location">
    <subcellularLocation>
        <location evidence="1">Membrane</location>
        <topology evidence="1">Multi-pass membrane protein</topology>
    </subcellularLocation>
</comment>
<accession>A0A5P2G3C4</accession>
<evidence type="ECO:0000313" key="7">
    <source>
        <dbReference type="Proteomes" id="UP000292424"/>
    </source>
</evidence>
<dbReference type="RefSeq" id="WP_131329584.1">
    <property type="nucleotide sequence ID" value="NZ_CP044016.1"/>
</dbReference>
<evidence type="ECO:0000256" key="5">
    <source>
        <dbReference type="SAM" id="Phobius"/>
    </source>
</evidence>
<dbReference type="OrthoDB" id="3385086at2"/>
<name>A0A5P2G3C4_9BACT</name>
<dbReference type="EMBL" id="CP044016">
    <property type="protein sequence ID" value="QES88629.1"/>
    <property type="molecule type" value="Genomic_DNA"/>
</dbReference>
<keyword evidence="3 5" id="KW-1133">Transmembrane helix</keyword>
<feature type="transmembrane region" description="Helical" evidence="5">
    <location>
        <begin position="69"/>
        <end position="91"/>
    </location>
</feature>
<dbReference type="GO" id="GO:0016020">
    <property type="term" value="C:membrane"/>
    <property type="evidence" value="ECO:0007669"/>
    <property type="project" value="UniProtKB-SubCell"/>
</dbReference>
<dbReference type="Pfam" id="PF13564">
    <property type="entry name" value="DoxX_2"/>
    <property type="match status" value="1"/>
</dbReference>
<feature type="transmembrane region" description="Helical" evidence="5">
    <location>
        <begin position="43"/>
        <end position="63"/>
    </location>
</feature>
<dbReference type="Proteomes" id="UP000292424">
    <property type="component" value="Chromosome"/>
</dbReference>
<dbReference type="InterPro" id="IPR032808">
    <property type="entry name" value="DoxX"/>
</dbReference>
<reference evidence="6 7" key="1">
    <citation type="submission" date="2019-09" db="EMBL/GenBank/DDBJ databases">
        <title>Complete genome sequence of Arachidicoccus sp. B3-10 isolated from apple orchard soil.</title>
        <authorList>
            <person name="Kim H.S."/>
            <person name="Han K.-I."/>
            <person name="Suh M.K."/>
            <person name="Lee K.C."/>
            <person name="Eom M.K."/>
            <person name="Kim J.-S."/>
            <person name="Kang S.W."/>
            <person name="Sin Y."/>
            <person name="Lee J.-S."/>
        </authorList>
    </citation>
    <scope>NUCLEOTIDE SEQUENCE [LARGE SCALE GENOMIC DNA]</scope>
    <source>
        <strain evidence="6 7">B3-10</strain>
    </source>
</reference>
<gene>
    <name evidence="6" type="ORF">E0W69_008160</name>
</gene>
<keyword evidence="7" id="KW-1185">Reference proteome</keyword>
<dbReference type="KEGG" id="arac:E0W69_008160"/>
<evidence type="ECO:0000313" key="6">
    <source>
        <dbReference type="EMBL" id="QES88629.1"/>
    </source>
</evidence>